<sequence length="141" mass="15709">MIIHINEDGSTTVTVAGYQATYDRDGKLKESFGCSKYAPEILLIPSPLKQKADKEQIGITSDKFKVYDAGITLAVDTGAKARIAADGFKVFNVARKVYMKEAVIPQAVIKDNDDHLRQIVREEIRQFVTRESGRGGLFSKW</sequence>
<reference evidence="1" key="1">
    <citation type="submission" date="2013-07" db="EMBL/GenBank/DDBJ databases">
        <title>Sub-species coevolution in mutualistic symbiosis.</title>
        <authorList>
            <person name="Murfin K."/>
            <person name="Klassen J."/>
            <person name="Lee M."/>
            <person name="Forst S."/>
            <person name="Stock P."/>
            <person name="Goodrich-Blair H."/>
        </authorList>
    </citation>
    <scope>NUCLEOTIDE SEQUENCE [LARGE SCALE GENOMIC DNA]</scope>
    <source>
        <strain evidence="1">Oregonense</strain>
    </source>
</reference>
<evidence type="ECO:0000313" key="1">
    <source>
        <dbReference type="EMBL" id="CDH08096.1"/>
    </source>
</evidence>
<dbReference type="EMBL" id="CBSX010000256">
    <property type="protein sequence ID" value="CDH08096.1"/>
    <property type="molecule type" value="Genomic_DNA"/>
</dbReference>
<proteinExistence type="predicted"/>
<dbReference type="HOGENOM" id="CLU_145484_0_0_6"/>
<accession>A0A077PED4</accession>
<dbReference type="RefSeq" id="WP_038253813.1">
    <property type="nucleotide sequence ID" value="NZ_CAWLUU010000077.1"/>
</dbReference>
<dbReference type="Proteomes" id="UP000028483">
    <property type="component" value="Unassembled WGS sequence"/>
</dbReference>
<gene>
    <name evidence="1" type="ORF">XBO1_870006</name>
</gene>
<protein>
    <submittedName>
        <fullName evidence="1">Uncharacterized protein</fullName>
    </submittedName>
</protein>
<comment type="caution">
    <text evidence="1">The sequence shown here is derived from an EMBL/GenBank/DDBJ whole genome shotgun (WGS) entry which is preliminary data.</text>
</comment>
<organism evidence="1">
    <name type="scientific">Xenorhabdus bovienii str. oregonense</name>
    <dbReference type="NCBI Taxonomy" id="1398202"/>
    <lineage>
        <taxon>Bacteria</taxon>
        <taxon>Pseudomonadati</taxon>
        <taxon>Pseudomonadota</taxon>
        <taxon>Gammaproteobacteria</taxon>
        <taxon>Enterobacterales</taxon>
        <taxon>Morganellaceae</taxon>
        <taxon>Xenorhabdus</taxon>
    </lineage>
</organism>
<name>A0A077PED4_XENBV</name>
<dbReference type="AlphaFoldDB" id="A0A077PED4"/>